<protein>
    <submittedName>
        <fullName evidence="2">Ribosomal L7Ae/L30e/S12e/Gadd45 family protein</fullName>
    </submittedName>
</protein>
<dbReference type="EMBL" id="JACRSS010000002">
    <property type="protein sequence ID" value="MBC8538334.1"/>
    <property type="molecule type" value="Genomic_DNA"/>
</dbReference>
<dbReference type="SUPFAM" id="SSF55315">
    <property type="entry name" value="L30e-like"/>
    <property type="match status" value="1"/>
</dbReference>
<reference evidence="2" key="1">
    <citation type="submission" date="2020-08" db="EMBL/GenBank/DDBJ databases">
        <title>Genome public.</title>
        <authorList>
            <person name="Liu C."/>
            <person name="Sun Q."/>
        </authorList>
    </citation>
    <scope>NUCLEOTIDE SEQUENCE</scope>
    <source>
        <strain evidence="2">NSJ-63</strain>
    </source>
</reference>
<dbReference type="Gene3D" id="3.30.1330.30">
    <property type="match status" value="1"/>
</dbReference>
<sequence length="86" mass="9509">MLEDLVCAANKVVGIKQVTKEAQNGRLLRIYAAMDADLEIRRQIDELAEDFRIELVHISTRKELGEACGIKVPAACAGLLKEEEGQ</sequence>
<evidence type="ECO:0000259" key="1">
    <source>
        <dbReference type="Pfam" id="PF01248"/>
    </source>
</evidence>
<comment type="caution">
    <text evidence="2">The sequence shown here is derived from an EMBL/GenBank/DDBJ whole genome shotgun (WGS) entry which is preliminary data.</text>
</comment>
<gene>
    <name evidence="2" type="ORF">H8693_05235</name>
</gene>
<accession>A0A926DJC7</accession>
<dbReference type="InterPro" id="IPR004038">
    <property type="entry name" value="Ribosomal_eL8/eL30/eS12/Gad45"/>
</dbReference>
<keyword evidence="3" id="KW-1185">Reference proteome</keyword>
<name>A0A926DJC7_9FIRM</name>
<dbReference type="Pfam" id="PF01248">
    <property type="entry name" value="Ribosomal_L7Ae"/>
    <property type="match status" value="1"/>
</dbReference>
<dbReference type="InterPro" id="IPR029064">
    <property type="entry name" value="Ribosomal_eL30-like_sf"/>
</dbReference>
<organism evidence="2 3">
    <name type="scientific">Guopingia tenuis</name>
    <dbReference type="NCBI Taxonomy" id="2763656"/>
    <lineage>
        <taxon>Bacteria</taxon>
        <taxon>Bacillati</taxon>
        <taxon>Bacillota</taxon>
        <taxon>Clostridia</taxon>
        <taxon>Christensenellales</taxon>
        <taxon>Christensenellaceae</taxon>
        <taxon>Guopingia</taxon>
    </lineage>
</organism>
<proteinExistence type="predicted"/>
<feature type="domain" description="Ribosomal protein eL8/eL30/eS12/Gadd45" evidence="1">
    <location>
        <begin position="12"/>
        <end position="83"/>
    </location>
</feature>
<dbReference type="Proteomes" id="UP000617951">
    <property type="component" value="Unassembled WGS sequence"/>
</dbReference>
<evidence type="ECO:0000313" key="3">
    <source>
        <dbReference type="Proteomes" id="UP000617951"/>
    </source>
</evidence>
<dbReference type="AlphaFoldDB" id="A0A926DJC7"/>
<dbReference type="RefSeq" id="WP_178619391.1">
    <property type="nucleotide sequence ID" value="NZ_JACRSS010000002.1"/>
</dbReference>
<evidence type="ECO:0000313" key="2">
    <source>
        <dbReference type="EMBL" id="MBC8538334.1"/>
    </source>
</evidence>